<dbReference type="STRING" id="1576369.SAMN05421753_101479"/>
<organism evidence="2 3">
    <name type="scientific">Planctomicrobium piriforme</name>
    <dbReference type="NCBI Taxonomy" id="1576369"/>
    <lineage>
        <taxon>Bacteria</taxon>
        <taxon>Pseudomonadati</taxon>
        <taxon>Planctomycetota</taxon>
        <taxon>Planctomycetia</taxon>
        <taxon>Planctomycetales</taxon>
        <taxon>Planctomycetaceae</taxon>
        <taxon>Planctomicrobium</taxon>
    </lineage>
</organism>
<evidence type="ECO:0000313" key="3">
    <source>
        <dbReference type="Proteomes" id="UP000199518"/>
    </source>
</evidence>
<dbReference type="AlphaFoldDB" id="A0A1I3BJ65"/>
<sequence>MTSIDDVDGTPARLDIHLGVGIGPIRFGMKPAEVLQAFQEPQLYEDWMGANLNDSLLYQGLILGFSECDGAGPLADSILTDITIHQRENAHLFGQPMGEWTEKALIQELQEREYQVKEQWHGVIDLWKQFGMSFDGDERLIGIVMDAPRPKQSPGHENAETPPVSSLTDQPTPKPFRRLFLFLFGIWLTVEQERG</sequence>
<gene>
    <name evidence="2" type="ORF">SAMN05421753_101479</name>
</gene>
<dbReference type="RefSeq" id="WP_092047570.1">
    <property type="nucleotide sequence ID" value="NZ_FOQD01000001.1"/>
</dbReference>
<feature type="region of interest" description="Disordered" evidence="1">
    <location>
        <begin position="147"/>
        <end position="171"/>
    </location>
</feature>
<accession>A0A1I3BJ65</accession>
<evidence type="ECO:0000256" key="1">
    <source>
        <dbReference type="SAM" id="MobiDB-lite"/>
    </source>
</evidence>
<proteinExistence type="predicted"/>
<dbReference type="Proteomes" id="UP000199518">
    <property type="component" value="Unassembled WGS sequence"/>
</dbReference>
<reference evidence="3" key="1">
    <citation type="submission" date="2016-10" db="EMBL/GenBank/DDBJ databases">
        <authorList>
            <person name="Varghese N."/>
            <person name="Submissions S."/>
        </authorList>
    </citation>
    <scope>NUCLEOTIDE SEQUENCE [LARGE SCALE GENOMIC DNA]</scope>
    <source>
        <strain evidence="3">DSM 26348</strain>
    </source>
</reference>
<name>A0A1I3BJ65_9PLAN</name>
<dbReference type="EMBL" id="FOQD01000001">
    <property type="protein sequence ID" value="SFH62190.1"/>
    <property type="molecule type" value="Genomic_DNA"/>
</dbReference>
<keyword evidence="3" id="KW-1185">Reference proteome</keyword>
<evidence type="ECO:0000313" key="2">
    <source>
        <dbReference type="EMBL" id="SFH62190.1"/>
    </source>
</evidence>
<dbReference type="OrthoDB" id="9895536at2"/>
<protein>
    <submittedName>
        <fullName evidence="2">Uncharacterized protein</fullName>
    </submittedName>
</protein>